<reference evidence="1 2" key="1">
    <citation type="submission" date="2014-04" db="EMBL/GenBank/DDBJ databases">
        <authorList>
            <consortium name="DOE Joint Genome Institute"/>
            <person name="Kuo A."/>
            <person name="Kohler A."/>
            <person name="Jargeat P."/>
            <person name="Nagy L.G."/>
            <person name="Floudas D."/>
            <person name="Copeland A."/>
            <person name="Barry K.W."/>
            <person name="Cichocki N."/>
            <person name="Veneault-Fourrey C."/>
            <person name="LaButti K."/>
            <person name="Lindquist E.A."/>
            <person name="Lipzen A."/>
            <person name="Lundell T."/>
            <person name="Morin E."/>
            <person name="Murat C."/>
            <person name="Sun H."/>
            <person name="Tunlid A."/>
            <person name="Henrissat B."/>
            <person name="Grigoriev I.V."/>
            <person name="Hibbett D.S."/>
            <person name="Martin F."/>
            <person name="Nordberg H.P."/>
            <person name="Cantor M.N."/>
            <person name="Hua S.X."/>
        </authorList>
    </citation>
    <scope>NUCLEOTIDE SEQUENCE [LARGE SCALE GENOMIC DNA]</scope>
    <source>
        <strain evidence="1 2">Ve08.2h10</strain>
    </source>
</reference>
<proteinExistence type="predicted"/>
<dbReference type="InParanoid" id="A0A0D0D7T1"/>
<dbReference type="STRING" id="930991.A0A0D0D7T1"/>
<dbReference type="HOGENOM" id="CLU_073913_2_0_1"/>
<dbReference type="EMBL" id="KN827527">
    <property type="protein sequence ID" value="KIK76369.1"/>
    <property type="molecule type" value="Genomic_DNA"/>
</dbReference>
<dbReference type="OrthoDB" id="301415at2759"/>
<feature type="non-terminal residue" evidence="1">
    <location>
        <position position="1"/>
    </location>
</feature>
<keyword evidence="2" id="KW-1185">Reference proteome</keyword>
<accession>A0A0D0D7T1</accession>
<name>A0A0D0D7T1_9AGAM</name>
<reference evidence="2" key="2">
    <citation type="submission" date="2015-01" db="EMBL/GenBank/DDBJ databases">
        <title>Evolutionary Origins and Diversification of the Mycorrhizal Mutualists.</title>
        <authorList>
            <consortium name="DOE Joint Genome Institute"/>
            <consortium name="Mycorrhizal Genomics Consortium"/>
            <person name="Kohler A."/>
            <person name="Kuo A."/>
            <person name="Nagy L.G."/>
            <person name="Floudas D."/>
            <person name="Copeland A."/>
            <person name="Barry K.W."/>
            <person name="Cichocki N."/>
            <person name="Veneault-Fourrey C."/>
            <person name="LaButti K."/>
            <person name="Lindquist E.A."/>
            <person name="Lipzen A."/>
            <person name="Lundell T."/>
            <person name="Morin E."/>
            <person name="Murat C."/>
            <person name="Riley R."/>
            <person name="Ohm R."/>
            <person name="Sun H."/>
            <person name="Tunlid A."/>
            <person name="Henrissat B."/>
            <person name="Grigoriev I.V."/>
            <person name="Hibbett D.S."/>
            <person name="Martin F."/>
        </authorList>
    </citation>
    <scope>NUCLEOTIDE SEQUENCE [LARGE SCALE GENOMIC DNA]</scope>
    <source>
        <strain evidence="2">Ve08.2h10</strain>
    </source>
</reference>
<gene>
    <name evidence="1" type="ORF">PAXRUDRAFT_782224</name>
</gene>
<evidence type="ECO:0000313" key="2">
    <source>
        <dbReference type="Proteomes" id="UP000054538"/>
    </source>
</evidence>
<sequence>VIAVFQLQNETVHIHTIPVQPLTDLLNGTKHSFCVDTAESSVGQLTIDMSPDAMIGTGAFKSAHPGWLTLTAPPIKGLRSQARHKVVVKQPFYRVYSDAATQSGPYKIGQYSLADDIKKLFVEANVLFWEKSLLQLTYTFIDHCIASSLTPLPFSIPCVCFVEAGLALSFAQGVSKVTTKAGSAWAVFLLEELIRGSDEAFMKFIHNMDSNPSYLESIRTLHGLSSHFIIIY</sequence>
<dbReference type="AlphaFoldDB" id="A0A0D0D7T1"/>
<evidence type="ECO:0000313" key="1">
    <source>
        <dbReference type="EMBL" id="KIK76369.1"/>
    </source>
</evidence>
<organism evidence="1 2">
    <name type="scientific">Paxillus rubicundulus Ve08.2h10</name>
    <dbReference type="NCBI Taxonomy" id="930991"/>
    <lineage>
        <taxon>Eukaryota</taxon>
        <taxon>Fungi</taxon>
        <taxon>Dikarya</taxon>
        <taxon>Basidiomycota</taxon>
        <taxon>Agaricomycotina</taxon>
        <taxon>Agaricomycetes</taxon>
        <taxon>Agaricomycetidae</taxon>
        <taxon>Boletales</taxon>
        <taxon>Paxilineae</taxon>
        <taxon>Paxillaceae</taxon>
        <taxon>Paxillus</taxon>
    </lineage>
</organism>
<dbReference type="Proteomes" id="UP000054538">
    <property type="component" value="Unassembled WGS sequence"/>
</dbReference>
<protein>
    <submittedName>
        <fullName evidence="1">Uncharacterized protein</fullName>
    </submittedName>
</protein>